<evidence type="ECO:0000259" key="6">
    <source>
        <dbReference type="Pfam" id="PF01494"/>
    </source>
</evidence>
<dbReference type="AlphaFoldDB" id="A0A6A6IKE3"/>
<dbReference type="Pfam" id="PF01494">
    <property type="entry name" value="FAD_binding_3"/>
    <property type="match status" value="1"/>
</dbReference>
<evidence type="ECO:0000256" key="4">
    <source>
        <dbReference type="ARBA" id="ARBA00023002"/>
    </source>
</evidence>
<keyword evidence="2" id="KW-0285">Flavoprotein</keyword>
<dbReference type="GO" id="GO:0071949">
    <property type="term" value="F:FAD binding"/>
    <property type="evidence" value="ECO:0007669"/>
    <property type="project" value="InterPro"/>
</dbReference>
<evidence type="ECO:0000313" key="7">
    <source>
        <dbReference type="EMBL" id="KAF2251084.1"/>
    </source>
</evidence>
<dbReference type="PRINTS" id="PR00420">
    <property type="entry name" value="RNGMNOXGNASE"/>
</dbReference>
<dbReference type="PANTHER" id="PTHR13789:SF309">
    <property type="entry name" value="PUTATIVE (AFU_ORTHOLOGUE AFUA_6G14510)-RELATED"/>
    <property type="match status" value="1"/>
</dbReference>
<dbReference type="EMBL" id="ML987193">
    <property type="protein sequence ID" value="KAF2251084.1"/>
    <property type="molecule type" value="Genomic_DNA"/>
</dbReference>
<dbReference type="SUPFAM" id="SSF51905">
    <property type="entry name" value="FAD/NAD(P)-binding domain"/>
    <property type="match status" value="1"/>
</dbReference>
<dbReference type="GeneID" id="54576840"/>
<dbReference type="InterPro" id="IPR050493">
    <property type="entry name" value="FAD-dep_Monooxygenase_BioMet"/>
</dbReference>
<keyword evidence="5" id="KW-0503">Monooxygenase</keyword>
<dbReference type="RefSeq" id="XP_033686088.1">
    <property type="nucleotide sequence ID" value="XM_033823510.1"/>
</dbReference>
<dbReference type="InterPro" id="IPR036188">
    <property type="entry name" value="FAD/NAD-bd_sf"/>
</dbReference>
<dbReference type="Proteomes" id="UP000800094">
    <property type="component" value="Unassembled WGS sequence"/>
</dbReference>
<reference evidence="7" key="1">
    <citation type="journal article" date="2020" name="Stud. Mycol.">
        <title>101 Dothideomycetes genomes: a test case for predicting lifestyles and emergence of pathogens.</title>
        <authorList>
            <person name="Haridas S."/>
            <person name="Albert R."/>
            <person name="Binder M."/>
            <person name="Bloem J."/>
            <person name="Labutti K."/>
            <person name="Salamov A."/>
            <person name="Andreopoulos B."/>
            <person name="Baker S."/>
            <person name="Barry K."/>
            <person name="Bills G."/>
            <person name="Bluhm B."/>
            <person name="Cannon C."/>
            <person name="Castanera R."/>
            <person name="Culley D."/>
            <person name="Daum C."/>
            <person name="Ezra D."/>
            <person name="Gonzalez J."/>
            <person name="Henrissat B."/>
            <person name="Kuo A."/>
            <person name="Liang C."/>
            <person name="Lipzen A."/>
            <person name="Lutzoni F."/>
            <person name="Magnuson J."/>
            <person name="Mondo S."/>
            <person name="Nolan M."/>
            <person name="Ohm R."/>
            <person name="Pangilinan J."/>
            <person name="Park H.-J."/>
            <person name="Ramirez L."/>
            <person name="Alfaro M."/>
            <person name="Sun H."/>
            <person name="Tritt A."/>
            <person name="Yoshinaga Y."/>
            <person name="Zwiers L.-H."/>
            <person name="Turgeon B."/>
            <person name="Goodwin S."/>
            <person name="Spatafora J."/>
            <person name="Crous P."/>
            <person name="Grigoriev I."/>
        </authorList>
    </citation>
    <scope>NUCLEOTIDE SEQUENCE</scope>
    <source>
        <strain evidence="7">CBS 122368</strain>
    </source>
</reference>
<dbReference type="Gene3D" id="3.50.50.60">
    <property type="entry name" value="FAD/NAD(P)-binding domain"/>
    <property type="match status" value="1"/>
</dbReference>
<evidence type="ECO:0000256" key="3">
    <source>
        <dbReference type="ARBA" id="ARBA00022827"/>
    </source>
</evidence>
<dbReference type="GO" id="GO:0004497">
    <property type="term" value="F:monooxygenase activity"/>
    <property type="evidence" value="ECO:0007669"/>
    <property type="project" value="UniProtKB-KW"/>
</dbReference>
<evidence type="ECO:0000313" key="8">
    <source>
        <dbReference type="Proteomes" id="UP000800094"/>
    </source>
</evidence>
<accession>A0A6A6IKE3</accession>
<keyword evidence="8" id="KW-1185">Reference proteome</keyword>
<dbReference type="PANTHER" id="PTHR13789">
    <property type="entry name" value="MONOOXYGENASE"/>
    <property type="match status" value="1"/>
</dbReference>
<name>A0A6A6IKE3_9PLEO</name>
<gene>
    <name evidence="7" type="ORF">BU26DRAFT_423430</name>
</gene>
<evidence type="ECO:0000256" key="5">
    <source>
        <dbReference type="ARBA" id="ARBA00023033"/>
    </source>
</evidence>
<dbReference type="InterPro" id="IPR002938">
    <property type="entry name" value="FAD-bd"/>
</dbReference>
<organism evidence="7 8">
    <name type="scientific">Trematosphaeria pertusa</name>
    <dbReference type="NCBI Taxonomy" id="390896"/>
    <lineage>
        <taxon>Eukaryota</taxon>
        <taxon>Fungi</taxon>
        <taxon>Dikarya</taxon>
        <taxon>Ascomycota</taxon>
        <taxon>Pezizomycotina</taxon>
        <taxon>Dothideomycetes</taxon>
        <taxon>Pleosporomycetidae</taxon>
        <taxon>Pleosporales</taxon>
        <taxon>Massarineae</taxon>
        <taxon>Trematosphaeriaceae</taxon>
        <taxon>Trematosphaeria</taxon>
    </lineage>
</organism>
<sequence length="405" mass="44957">MPVQRVIIIGGGITGVAAALALTRHNGMTCSVFEIRSEPATIGGAIGLTPKALRYLDHLGVLSRLQSKGCEVKKIDIISHRTGHGLGTIDFDHPGKFKHRGLRVMRFQLLEAMLETLEELGVKVQYGMKIESVMEEGEVITATFEGGCTVKGHILLGCDGIHSAVRTNFIQHDRKPEYTGIANAYGFVNTHDLPQELPIESTALYSGRFGSLLLAYTEPTKSRLYFSAVMRAEDVGSREGWTVKGQDQKALKSDLLRRFSTPTLPFLGKILQRADAFTLYPVYRLPENGVWSSHRMLLLGDAAHAMPPQGESVGLALEDVLLLSRILDLHETRAVPELFKGYDSLRRSPVNAAVKEANFGFETIQDRGWLTTIAMEWLTWAFLKWRASRKEQELASDVRDIPLCL</sequence>
<feature type="domain" description="FAD-binding" evidence="6">
    <location>
        <begin position="5"/>
        <end position="356"/>
    </location>
</feature>
<proteinExistence type="inferred from homology"/>
<comment type="similarity">
    <text evidence="1">Belongs to the paxM FAD-dependent monooxygenase family.</text>
</comment>
<evidence type="ECO:0000256" key="1">
    <source>
        <dbReference type="ARBA" id="ARBA00007992"/>
    </source>
</evidence>
<protein>
    <submittedName>
        <fullName evidence="7">FAD/NAD(P)-binding domain-containing protein</fullName>
    </submittedName>
</protein>
<evidence type="ECO:0000256" key="2">
    <source>
        <dbReference type="ARBA" id="ARBA00022630"/>
    </source>
</evidence>
<dbReference type="OrthoDB" id="16820at2759"/>
<keyword evidence="4" id="KW-0560">Oxidoreductase</keyword>
<keyword evidence="3" id="KW-0274">FAD</keyword>